<keyword evidence="6" id="KW-0547">Nucleotide-binding</keyword>
<dbReference type="CDD" id="cd00009">
    <property type="entry name" value="AAA"/>
    <property type="match status" value="1"/>
</dbReference>
<evidence type="ECO:0000313" key="20">
    <source>
        <dbReference type="Proteomes" id="UP001194469"/>
    </source>
</evidence>
<evidence type="ECO:0000256" key="5">
    <source>
        <dbReference type="ARBA" id="ARBA00022553"/>
    </source>
</evidence>
<feature type="modified residue" description="4-aspartylphosphate" evidence="16">
    <location>
        <position position="52"/>
    </location>
</feature>
<dbReference type="SMART" id="SM00382">
    <property type="entry name" value="AAA"/>
    <property type="match status" value="1"/>
</dbReference>
<dbReference type="Proteomes" id="UP001194469">
    <property type="component" value="Unassembled WGS sequence"/>
</dbReference>
<dbReference type="InterPro" id="IPR002197">
    <property type="entry name" value="HTH_Fis"/>
</dbReference>
<feature type="domain" description="Response regulatory" evidence="18">
    <location>
        <begin position="3"/>
        <end position="117"/>
    </location>
</feature>
<evidence type="ECO:0000256" key="6">
    <source>
        <dbReference type="ARBA" id="ARBA00022741"/>
    </source>
</evidence>
<evidence type="ECO:0000256" key="16">
    <source>
        <dbReference type="PROSITE-ProRule" id="PRU00169"/>
    </source>
</evidence>
<dbReference type="PANTHER" id="PTHR32071:SF95">
    <property type="entry name" value="DNA-BINDING TRANSCRIPTIONAL REGULATOR NTRC"/>
    <property type="match status" value="1"/>
</dbReference>
<dbReference type="Pfam" id="PF00158">
    <property type="entry name" value="Sigma54_activat"/>
    <property type="match status" value="1"/>
</dbReference>
<evidence type="ECO:0000313" key="19">
    <source>
        <dbReference type="EMBL" id="MBG3876609.1"/>
    </source>
</evidence>
<evidence type="ECO:0000256" key="7">
    <source>
        <dbReference type="ARBA" id="ARBA00022840"/>
    </source>
</evidence>
<evidence type="ECO:0000256" key="12">
    <source>
        <dbReference type="ARBA" id="ARBA00023163"/>
    </source>
</evidence>
<gene>
    <name evidence="19" type="ORF">FVW20_06110</name>
</gene>
<dbReference type="Gene3D" id="1.10.10.60">
    <property type="entry name" value="Homeodomain-like"/>
    <property type="match status" value="1"/>
</dbReference>
<dbReference type="SMART" id="SM00448">
    <property type="entry name" value="REC"/>
    <property type="match status" value="1"/>
</dbReference>
<dbReference type="InterPro" id="IPR009057">
    <property type="entry name" value="Homeodomain-like_sf"/>
</dbReference>
<keyword evidence="9" id="KW-0805">Transcription regulation</keyword>
<dbReference type="Pfam" id="PF00072">
    <property type="entry name" value="Response_reg"/>
    <property type="match status" value="1"/>
</dbReference>
<dbReference type="SUPFAM" id="SSF52540">
    <property type="entry name" value="P-loop containing nucleoside triphosphate hydrolases"/>
    <property type="match status" value="1"/>
</dbReference>
<comment type="subcellular location">
    <subcellularLocation>
        <location evidence="1">Cytoplasm</location>
    </subcellularLocation>
</comment>
<dbReference type="PANTHER" id="PTHR32071">
    <property type="entry name" value="TRANSCRIPTIONAL REGULATORY PROTEIN"/>
    <property type="match status" value="1"/>
</dbReference>
<evidence type="ECO:0000256" key="11">
    <source>
        <dbReference type="ARBA" id="ARBA00023159"/>
    </source>
</evidence>
<evidence type="ECO:0000256" key="13">
    <source>
        <dbReference type="ARBA" id="ARBA00023231"/>
    </source>
</evidence>
<dbReference type="PROSITE" id="PS00675">
    <property type="entry name" value="SIGMA54_INTERACT_1"/>
    <property type="match status" value="1"/>
</dbReference>
<dbReference type="InterPro" id="IPR002078">
    <property type="entry name" value="Sigma_54_int"/>
</dbReference>
<dbReference type="InterPro" id="IPR011006">
    <property type="entry name" value="CheY-like_superfamily"/>
</dbReference>
<dbReference type="Gene3D" id="1.10.8.60">
    <property type="match status" value="1"/>
</dbReference>
<keyword evidence="10" id="KW-0238">DNA-binding</keyword>
<protein>
    <recommendedName>
        <fullName evidence="2">DNA-binding transcriptional regulator NtrC</fullName>
    </recommendedName>
    <alternativeName>
        <fullName evidence="14">Nitrogen regulation protein NR(I)</fullName>
    </alternativeName>
    <alternativeName>
        <fullName evidence="15">Nitrogen regulator I</fullName>
    </alternativeName>
</protein>
<keyword evidence="12" id="KW-0804">Transcription</keyword>
<reference evidence="19 20" key="1">
    <citation type="submission" date="2019-08" db="EMBL/GenBank/DDBJ databases">
        <authorList>
            <person name="Luo N."/>
        </authorList>
    </citation>
    <scope>NUCLEOTIDE SEQUENCE [LARGE SCALE GENOMIC DNA]</scope>
    <source>
        <strain evidence="19 20">NCIMB 9442</strain>
    </source>
</reference>
<keyword evidence="13" id="KW-0535">Nitrogen fixation</keyword>
<keyword evidence="11" id="KW-0010">Activator</keyword>
<organism evidence="19 20">
    <name type="scientific">Nitratidesulfovibrio oxamicus</name>
    <dbReference type="NCBI Taxonomy" id="32016"/>
    <lineage>
        <taxon>Bacteria</taxon>
        <taxon>Pseudomonadati</taxon>
        <taxon>Thermodesulfobacteriota</taxon>
        <taxon>Desulfovibrionia</taxon>
        <taxon>Desulfovibrionales</taxon>
        <taxon>Desulfovibrionaceae</taxon>
        <taxon>Nitratidesulfovibrio</taxon>
    </lineage>
</organism>
<evidence type="ECO:0000256" key="3">
    <source>
        <dbReference type="ARBA" id="ARBA00022490"/>
    </source>
</evidence>
<proteinExistence type="predicted"/>
<dbReference type="RefSeq" id="WP_196608736.1">
    <property type="nucleotide sequence ID" value="NZ_VRYY01000136.1"/>
</dbReference>
<evidence type="ECO:0000256" key="9">
    <source>
        <dbReference type="ARBA" id="ARBA00023015"/>
    </source>
</evidence>
<dbReference type="PROSITE" id="PS50045">
    <property type="entry name" value="SIGMA54_INTERACT_4"/>
    <property type="match status" value="1"/>
</dbReference>
<name>A0ABS0J2F5_9BACT</name>
<evidence type="ECO:0000256" key="10">
    <source>
        <dbReference type="ARBA" id="ARBA00023125"/>
    </source>
</evidence>
<dbReference type="Gene3D" id="3.40.50.2300">
    <property type="match status" value="1"/>
</dbReference>
<dbReference type="InterPro" id="IPR025662">
    <property type="entry name" value="Sigma_54_int_dom_ATP-bd_1"/>
</dbReference>
<evidence type="ECO:0000256" key="1">
    <source>
        <dbReference type="ARBA" id="ARBA00004496"/>
    </source>
</evidence>
<dbReference type="Pfam" id="PF25601">
    <property type="entry name" value="AAA_lid_14"/>
    <property type="match status" value="1"/>
</dbReference>
<keyword evidence="4" id="KW-0678">Repressor</keyword>
<evidence type="ECO:0000259" key="18">
    <source>
        <dbReference type="PROSITE" id="PS50110"/>
    </source>
</evidence>
<keyword evidence="5 16" id="KW-0597">Phosphoprotein</keyword>
<dbReference type="EMBL" id="VRYY01000136">
    <property type="protein sequence ID" value="MBG3876609.1"/>
    <property type="molecule type" value="Genomic_DNA"/>
</dbReference>
<keyword evidence="3" id="KW-0963">Cytoplasm</keyword>
<dbReference type="Gene3D" id="3.40.50.300">
    <property type="entry name" value="P-loop containing nucleotide triphosphate hydrolases"/>
    <property type="match status" value="1"/>
</dbReference>
<dbReference type="PRINTS" id="PR01590">
    <property type="entry name" value="HTHFIS"/>
</dbReference>
<dbReference type="InterPro" id="IPR025944">
    <property type="entry name" value="Sigma_54_int_dom_CS"/>
</dbReference>
<evidence type="ECO:0000256" key="4">
    <source>
        <dbReference type="ARBA" id="ARBA00022491"/>
    </source>
</evidence>
<evidence type="ECO:0000256" key="8">
    <source>
        <dbReference type="ARBA" id="ARBA00023012"/>
    </source>
</evidence>
<keyword evidence="8" id="KW-0902">Two-component regulatory system</keyword>
<evidence type="ECO:0000259" key="17">
    <source>
        <dbReference type="PROSITE" id="PS50045"/>
    </source>
</evidence>
<keyword evidence="7" id="KW-0067">ATP-binding</keyword>
<dbReference type="Pfam" id="PF02954">
    <property type="entry name" value="HTH_8"/>
    <property type="match status" value="1"/>
</dbReference>
<dbReference type="InterPro" id="IPR058031">
    <property type="entry name" value="AAA_lid_NorR"/>
</dbReference>
<dbReference type="InterPro" id="IPR003593">
    <property type="entry name" value="AAA+_ATPase"/>
</dbReference>
<keyword evidence="20" id="KW-1185">Reference proteome</keyword>
<dbReference type="SUPFAM" id="SSF46689">
    <property type="entry name" value="Homeodomain-like"/>
    <property type="match status" value="1"/>
</dbReference>
<evidence type="ECO:0000256" key="2">
    <source>
        <dbReference type="ARBA" id="ARBA00019059"/>
    </source>
</evidence>
<feature type="domain" description="Sigma-54 factor interaction" evidence="17">
    <location>
        <begin position="146"/>
        <end position="375"/>
    </location>
</feature>
<evidence type="ECO:0000256" key="15">
    <source>
        <dbReference type="ARBA" id="ARBA00031910"/>
    </source>
</evidence>
<dbReference type="InterPro" id="IPR001789">
    <property type="entry name" value="Sig_transdc_resp-reg_receiver"/>
</dbReference>
<dbReference type="SUPFAM" id="SSF52172">
    <property type="entry name" value="CheY-like"/>
    <property type="match status" value="1"/>
</dbReference>
<accession>A0ABS0J2F5</accession>
<evidence type="ECO:0000256" key="14">
    <source>
        <dbReference type="ARBA" id="ARBA00029881"/>
    </source>
</evidence>
<comment type="caution">
    <text evidence="19">The sequence shown here is derived from an EMBL/GenBank/DDBJ whole genome shotgun (WGS) entry which is preliminary data.</text>
</comment>
<dbReference type="PROSITE" id="PS00688">
    <property type="entry name" value="SIGMA54_INTERACT_3"/>
    <property type="match status" value="1"/>
</dbReference>
<sequence length="486" mass="53480">MAKILIVDDELQLRQSFQRLLAGEGHDVRAASTGEQGIKLVREELPELVIMDVRMPGMDGLTALRAIREIDARLPVVIMTAYSTTETAIEATKLGAFDYILKPFEIPDILALIEQAVEAGRRMRARVDMVADGEDGTRQEALGEALVGTSRAMHQVYKAIGRAAPTDALVLVRGESGTGKELVARAVYQHSLRGEKPFLVINCVAIPDTLLESELFGYEKGAFTGATNRRVGKIEQAGGGTVFLDEIGDMPLGIQAKLLRLLQEKQIERLGGRQPIPVDVRIIAATNTDLEAAVADGRFREDLYYRLKVVTLWLPPLRERSEDIPPLARYFLARFSREMDMPNPGITPEALAYLEAQPWPGNVRELGNTVHKALVFSRGGPLGEQDLKQALEANRGVRPGREGPACDLSLAADQTMQELIRRTLSESDGENVFDALMDHVGRLVVREALHLTGGNRTRAARLLGLSRPTLLAKIEKYGLRIETQVS</sequence>
<dbReference type="InterPro" id="IPR027417">
    <property type="entry name" value="P-loop_NTPase"/>
</dbReference>
<dbReference type="PROSITE" id="PS50110">
    <property type="entry name" value="RESPONSE_REGULATORY"/>
    <property type="match status" value="1"/>
</dbReference>